<evidence type="ECO:0000313" key="3">
    <source>
        <dbReference type="Proteomes" id="UP000016930"/>
    </source>
</evidence>
<evidence type="ECO:0000256" key="1">
    <source>
        <dbReference type="SAM" id="MobiDB-lite"/>
    </source>
</evidence>
<dbReference type="AlphaFoldDB" id="M2R0Y2"/>
<dbReference type="EMBL" id="KB445814">
    <property type="protein sequence ID" value="EMD31902.1"/>
    <property type="molecule type" value="Genomic_DNA"/>
</dbReference>
<dbReference type="HOGENOM" id="CLU_615379_0_0_1"/>
<sequence>MCAALPVSSLPNAVPKHSFEPVPRFTASPEHISPKSRREHGPIRKLSSKRSKACSPTHPFSPEESGNEDDASCAPLVFRSAVDGEHHVIYPGPCGRPFRSRSPLPHSYSPAPAHSAPLTVKEHLALIASKQRALIDYTSPLEELSHCSRVAWVPDYTLPPLPTLVPAKCRGDRDNQFSPISPESAASWDSGSSCAGETGCLLPEPSPVSSTFTIASTTAHSDDGKTSCKDRFIDCTPTPKPKPVRAVTALPLNKYYVNKALPVVPALTVPHISVIPATPRTPRLHMTSPDRVAVAPWEEMSPTDEPSYPSRAASPSPSVTLSFSRLGLRRMASKTRLFGRKIASASDLHEIPTTSDLRPRETASARTSVDTMLDRSTHTLPSMTRHSADAYTRPSGIHALVDDTDERCSVEIAMLTERGEIRESRYIHEVIPALRSLKIPSHIRL</sequence>
<accession>M2R0Y2</accession>
<dbReference type="OrthoDB" id="2754276at2759"/>
<name>M2R0Y2_CERS8</name>
<reference evidence="2 3" key="1">
    <citation type="journal article" date="2012" name="Proc. Natl. Acad. Sci. U.S.A.">
        <title>Comparative genomics of Ceriporiopsis subvermispora and Phanerochaete chrysosporium provide insight into selective ligninolysis.</title>
        <authorList>
            <person name="Fernandez-Fueyo E."/>
            <person name="Ruiz-Duenas F.J."/>
            <person name="Ferreira P."/>
            <person name="Floudas D."/>
            <person name="Hibbett D.S."/>
            <person name="Canessa P."/>
            <person name="Larrondo L.F."/>
            <person name="James T.Y."/>
            <person name="Seelenfreund D."/>
            <person name="Lobos S."/>
            <person name="Polanco R."/>
            <person name="Tello M."/>
            <person name="Honda Y."/>
            <person name="Watanabe T."/>
            <person name="Watanabe T."/>
            <person name="Ryu J.S."/>
            <person name="Kubicek C.P."/>
            <person name="Schmoll M."/>
            <person name="Gaskell J."/>
            <person name="Hammel K.E."/>
            <person name="St John F.J."/>
            <person name="Vanden Wymelenberg A."/>
            <person name="Sabat G."/>
            <person name="Splinter BonDurant S."/>
            <person name="Syed K."/>
            <person name="Yadav J.S."/>
            <person name="Doddapaneni H."/>
            <person name="Subramanian V."/>
            <person name="Lavin J.L."/>
            <person name="Oguiza J.A."/>
            <person name="Perez G."/>
            <person name="Pisabarro A.G."/>
            <person name="Ramirez L."/>
            <person name="Santoyo F."/>
            <person name="Master E."/>
            <person name="Coutinho P.M."/>
            <person name="Henrissat B."/>
            <person name="Lombard V."/>
            <person name="Magnuson J.K."/>
            <person name="Kuees U."/>
            <person name="Hori C."/>
            <person name="Igarashi K."/>
            <person name="Samejima M."/>
            <person name="Held B.W."/>
            <person name="Barry K.W."/>
            <person name="LaButti K.M."/>
            <person name="Lapidus A."/>
            <person name="Lindquist E.A."/>
            <person name="Lucas S.M."/>
            <person name="Riley R."/>
            <person name="Salamov A.A."/>
            <person name="Hoffmeister D."/>
            <person name="Schwenk D."/>
            <person name="Hadar Y."/>
            <person name="Yarden O."/>
            <person name="de Vries R.P."/>
            <person name="Wiebenga A."/>
            <person name="Stenlid J."/>
            <person name="Eastwood D."/>
            <person name="Grigoriev I.V."/>
            <person name="Berka R.M."/>
            <person name="Blanchette R.A."/>
            <person name="Kersten P."/>
            <person name="Martinez A.T."/>
            <person name="Vicuna R."/>
            <person name="Cullen D."/>
        </authorList>
    </citation>
    <scope>NUCLEOTIDE SEQUENCE [LARGE SCALE GENOMIC DNA]</scope>
    <source>
        <strain evidence="2 3">B</strain>
    </source>
</reference>
<dbReference type="Proteomes" id="UP000016930">
    <property type="component" value="Unassembled WGS sequence"/>
</dbReference>
<protein>
    <submittedName>
        <fullName evidence="2">Uncharacterized protein</fullName>
    </submittedName>
</protein>
<feature type="region of interest" description="Disordered" evidence="1">
    <location>
        <begin position="1"/>
        <end position="71"/>
    </location>
</feature>
<organism evidence="2 3">
    <name type="scientific">Ceriporiopsis subvermispora (strain B)</name>
    <name type="common">White-rot fungus</name>
    <name type="synonym">Gelatoporia subvermispora</name>
    <dbReference type="NCBI Taxonomy" id="914234"/>
    <lineage>
        <taxon>Eukaryota</taxon>
        <taxon>Fungi</taxon>
        <taxon>Dikarya</taxon>
        <taxon>Basidiomycota</taxon>
        <taxon>Agaricomycotina</taxon>
        <taxon>Agaricomycetes</taxon>
        <taxon>Polyporales</taxon>
        <taxon>Gelatoporiaceae</taxon>
        <taxon>Gelatoporia</taxon>
    </lineage>
</organism>
<proteinExistence type="predicted"/>
<gene>
    <name evidence="2" type="ORF">CERSUDRAFT_119207</name>
</gene>
<keyword evidence="3" id="KW-1185">Reference proteome</keyword>
<evidence type="ECO:0000313" key="2">
    <source>
        <dbReference type="EMBL" id="EMD31902.1"/>
    </source>
</evidence>